<keyword evidence="1" id="KW-0472">Membrane</keyword>
<comment type="caution">
    <text evidence="2">The sequence shown here is derived from an EMBL/GenBank/DDBJ whole genome shotgun (WGS) entry which is preliminary data.</text>
</comment>
<evidence type="ECO:0000256" key="1">
    <source>
        <dbReference type="SAM" id="Phobius"/>
    </source>
</evidence>
<dbReference type="AlphaFoldDB" id="A0A420Y1U3"/>
<keyword evidence="1" id="KW-0812">Transmembrane</keyword>
<evidence type="ECO:0000313" key="3">
    <source>
        <dbReference type="Proteomes" id="UP000275385"/>
    </source>
</evidence>
<feature type="transmembrane region" description="Helical" evidence="1">
    <location>
        <begin position="123"/>
        <end position="145"/>
    </location>
</feature>
<protein>
    <recommendedName>
        <fullName evidence="4">MARVEL domain-containing protein</fullName>
    </recommendedName>
</protein>
<feature type="transmembrane region" description="Helical" evidence="1">
    <location>
        <begin position="57"/>
        <end position="79"/>
    </location>
</feature>
<name>A0A420Y1U3_9PEZI</name>
<feature type="transmembrane region" description="Helical" evidence="1">
    <location>
        <begin position="91"/>
        <end position="111"/>
    </location>
</feature>
<evidence type="ECO:0000313" key="2">
    <source>
        <dbReference type="EMBL" id="RKU41833.1"/>
    </source>
</evidence>
<dbReference type="STRING" id="177199.A0A420Y1U3"/>
<keyword evidence="1" id="KW-1133">Transmembrane helix</keyword>
<dbReference type="EMBL" id="QVQW01000067">
    <property type="protein sequence ID" value="RKU41833.1"/>
    <property type="molecule type" value="Genomic_DNA"/>
</dbReference>
<gene>
    <name evidence="2" type="ORF">DL546_004686</name>
</gene>
<organism evidence="2 3">
    <name type="scientific">Coniochaeta pulveracea</name>
    <dbReference type="NCBI Taxonomy" id="177199"/>
    <lineage>
        <taxon>Eukaryota</taxon>
        <taxon>Fungi</taxon>
        <taxon>Dikarya</taxon>
        <taxon>Ascomycota</taxon>
        <taxon>Pezizomycotina</taxon>
        <taxon>Sordariomycetes</taxon>
        <taxon>Sordariomycetidae</taxon>
        <taxon>Coniochaetales</taxon>
        <taxon>Coniochaetaceae</taxon>
        <taxon>Coniochaeta</taxon>
    </lineage>
</organism>
<accession>A0A420Y1U3</accession>
<dbReference type="Proteomes" id="UP000275385">
    <property type="component" value="Unassembled WGS sequence"/>
</dbReference>
<evidence type="ECO:0008006" key="4">
    <source>
        <dbReference type="Google" id="ProtNLM"/>
    </source>
</evidence>
<proteinExistence type="predicted"/>
<keyword evidence="3" id="KW-1185">Reference proteome</keyword>
<feature type="transmembrane region" description="Helical" evidence="1">
    <location>
        <begin position="28"/>
        <end position="45"/>
    </location>
</feature>
<reference evidence="2 3" key="1">
    <citation type="submission" date="2018-08" db="EMBL/GenBank/DDBJ databases">
        <title>Draft genome of the lignicolous fungus Coniochaeta pulveracea.</title>
        <authorList>
            <person name="Borstlap C.J."/>
            <person name="De Witt R.N."/>
            <person name="Botha A."/>
            <person name="Volschenk H."/>
        </authorList>
    </citation>
    <scope>NUCLEOTIDE SEQUENCE [LARGE SCALE GENOMIC DNA]</scope>
    <source>
        <strain evidence="2 3">CAB683</strain>
    </source>
</reference>
<dbReference type="OrthoDB" id="3436860at2759"/>
<sequence>MARQFAHAITNFFESPWFDHTWKARIRVCQLILIIITIVLTGVRINTMNGAPTRSVTLPIVMGIKSLVVLSYQIVTTHIDRFKKWRSLKAYAILNCLEIMFWFVVVILSFMGVTSTCVGTSCAMASLVSILSLVLTFLAIWMAVISVKDHRYLRLYGTPRGAIIEGVRDNSYSGWPGQTYPKV</sequence>